<dbReference type="PANTHER" id="PTHR42920">
    <property type="entry name" value="OS03G0707200 PROTEIN-RELATED"/>
    <property type="match status" value="1"/>
</dbReference>
<feature type="transmembrane region" description="Helical" evidence="8">
    <location>
        <begin position="189"/>
        <end position="209"/>
    </location>
</feature>
<evidence type="ECO:0000313" key="10">
    <source>
        <dbReference type="EMBL" id="NYG54396.1"/>
    </source>
</evidence>
<dbReference type="Proteomes" id="UP000544110">
    <property type="component" value="Unassembled WGS sequence"/>
</dbReference>
<keyword evidence="3" id="KW-1003">Cell membrane</keyword>
<reference evidence="10 11" key="1">
    <citation type="submission" date="2020-07" db="EMBL/GenBank/DDBJ databases">
        <title>Sequencing the genomes of 1000 actinobacteria strains.</title>
        <authorList>
            <person name="Klenk H.-P."/>
        </authorList>
    </citation>
    <scope>NUCLEOTIDE SEQUENCE [LARGE SCALE GENOMIC DNA]</scope>
    <source>
        <strain evidence="10 11">DSM 24552</strain>
    </source>
</reference>
<organism evidence="10 11">
    <name type="scientific">Nocardioides perillae</name>
    <dbReference type="NCBI Taxonomy" id="1119534"/>
    <lineage>
        <taxon>Bacteria</taxon>
        <taxon>Bacillati</taxon>
        <taxon>Actinomycetota</taxon>
        <taxon>Actinomycetes</taxon>
        <taxon>Propionibacteriales</taxon>
        <taxon>Nocardioidaceae</taxon>
        <taxon>Nocardioides</taxon>
    </lineage>
</organism>
<proteinExistence type="inferred from homology"/>
<feature type="transmembrane region" description="Helical" evidence="8">
    <location>
        <begin position="253"/>
        <end position="271"/>
    </location>
</feature>
<comment type="similarity">
    <text evidence="2">Belongs to the EamA transporter family.</text>
</comment>
<evidence type="ECO:0000256" key="1">
    <source>
        <dbReference type="ARBA" id="ARBA00004651"/>
    </source>
</evidence>
<evidence type="ECO:0000256" key="3">
    <source>
        <dbReference type="ARBA" id="ARBA00022475"/>
    </source>
</evidence>
<dbReference type="RefSeq" id="WP_179517023.1">
    <property type="nucleotide sequence ID" value="NZ_JACCAC010000001.1"/>
</dbReference>
<feature type="transmembrane region" description="Helical" evidence="8">
    <location>
        <begin position="277"/>
        <end position="294"/>
    </location>
</feature>
<dbReference type="InterPro" id="IPR051258">
    <property type="entry name" value="Diverse_Substrate_Transporter"/>
</dbReference>
<dbReference type="InterPro" id="IPR037185">
    <property type="entry name" value="EmrE-like"/>
</dbReference>
<feature type="transmembrane region" description="Helical" evidence="8">
    <location>
        <begin position="156"/>
        <end position="177"/>
    </location>
</feature>
<dbReference type="SUPFAM" id="SSF103481">
    <property type="entry name" value="Multidrug resistance efflux transporter EmrE"/>
    <property type="match status" value="2"/>
</dbReference>
<feature type="transmembrane region" description="Helical" evidence="8">
    <location>
        <begin position="132"/>
        <end position="150"/>
    </location>
</feature>
<protein>
    <submittedName>
        <fullName evidence="10">Drug/metabolite transporter (DMT)-like permease</fullName>
    </submittedName>
</protein>
<dbReference type="GO" id="GO:0005886">
    <property type="term" value="C:plasma membrane"/>
    <property type="evidence" value="ECO:0007669"/>
    <property type="project" value="UniProtKB-SubCell"/>
</dbReference>
<evidence type="ECO:0000256" key="4">
    <source>
        <dbReference type="ARBA" id="ARBA00022692"/>
    </source>
</evidence>
<keyword evidence="5 8" id="KW-1133">Transmembrane helix</keyword>
<feature type="domain" description="EamA" evidence="9">
    <location>
        <begin position="160"/>
        <end position="292"/>
    </location>
</feature>
<evidence type="ECO:0000256" key="6">
    <source>
        <dbReference type="ARBA" id="ARBA00023136"/>
    </source>
</evidence>
<sequence>MGNLLVLLSAVCFGAMAVFAKLAYAEGVTADALVLVRFWLAAVLLAALTWVWGGRRRGPSQATGRRHGLTRRTVAAALGLGALGYATQATLYFSALERAGAGVVALVFYTYPALVVLAALALGRERPTPARVAALVVATAGTVLVLLGSGPLGLGGAGLAGVALALGAAVTYTGYILVADATVREVPPLGLATLVMVGAAVALSVRGLLVGVDLTLSPAGLAWVACIAVVSTVVAVTAFFAGLQRTGPGTASILSTAEPVATVVLAAAVLGELLAPVELAGGLLVLASALLVQWRRRGTAPERHLRKVGPRTVWGRSARVPDDTCVDPCHADGGKRPWTSSDSSSQASSSACSASSSPPATRTTSRSG</sequence>
<evidence type="ECO:0000313" key="11">
    <source>
        <dbReference type="Proteomes" id="UP000544110"/>
    </source>
</evidence>
<gene>
    <name evidence="10" type="ORF">BJ989_000700</name>
</gene>
<comment type="subcellular location">
    <subcellularLocation>
        <location evidence="1">Cell membrane</location>
        <topology evidence="1">Multi-pass membrane protein</topology>
    </subcellularLocation>
</comment>
<dbReference type="AlphaFoldDB" id="A0A7Y9RPY2"/>
<feature type="compositionally biased region" description="Low complexity" evidence="7">
    <location>
        <begin position="339"/>
        <end position="368"/>
    </location>
</feature>
<name>A0A7Y9RPY2_9ACTN</name>
<keyword evidence="6 8" id="KW-0472">Membrane</keyword>
<feature type="transmembrane region" description="Helical" evidence="8">
    <location>
        <begin position="74"/>
        <end position="93"/>
    </location>
</feature>
<dbReference type="PANTHER" id="PTHR42920:SF5">
    <property type="entry name" value="EAMA DOMAIN-CONTAINING PROTEIN"/>
    <property type="match status" value="1"/>
</dbReference>
<evidence type="ECO:0000256" key="5">
    <source>
        <dbReference type="ARBA" id="ARBA00022989"/>
    </source>
</evidence>
<comment type="caution">
    <text evidence="10">The sequence shown here is derived from an EMBL/GenBank/DDBJ whole genome shotgun (WGS) entry which is preliminary data.</text>
</comment>
<keyword evidence="4 8" id="KW-0812">Transmembrane</keyword>
<dbReference type="EMBL" id="JACCAC010000001">
    <property type="protein sequence ID" value="NYG54396.1"/>
    <property type="molecule type" value="Genomic_DNA"/>
</dbReference>
<evidence type="ECO:0000259" key="9">
    <source>
        <dbReference type="Pfam" id="PF00892"/>
    </source>
</evidence>
<feature type="transmembrane region" description="Helical" evidence="8">
    <location>
        <begin position="99"/>
        <end position="120"/>
    </location>
</feature>
<dbReference type="Pfam" id="PF00892">
    <property type="entry name" value="EamA"/>
    <property type="match status" value="2"/>
</dbReference>
<accession>A0A7Y9RPY2</accession>
<feature type="domain" description="EamA" evidence="9">
    <location>
        <begin position="2"/>
        <end position="146"/>
    </location>
</feature>
<evidence type="ECO:0000256" key="2">
    <source>
        <dbReference type="ARBA" id="ARBA00007362"/>
    </source>
</evidence>
<evidence type="ECO:0000256" key="8">
    <source>
        <dbReference type="SAM" id="Phobius"/>
    </source>
</evidence>
<feature type="transmembrane region" description="Helical" evidence="8">
    <location>
        <begin position="35"/>
        <end position="53"/>
    </location>
</feature>
<evidence type="ECO:0000256" key="7">
    <source>
        <dbReference type="SAM" id="MobiDB-lite"/>
    </source>
</evidence>
<feature type="region of interest" description="Disordered" evidence="7">
    <location>
        <begin position="325"/>
        <end position="368"/>
    </location>
</feature>
<keyword evidence="11" id="KW-1185">Reference proteome</keyword>
<dbReference type="InterPro" id="IPR000620">
    <property type="entry name" value="EamA_dom"/>
</dbReference>
<feature type="transmembrane region" description="Helical" evidence="8">
    <location>
        <begin position="221"/>
        <end position="241"/>
    </location>
</feature>